<name>A0ABY8S1Q1_9GAMM</name>
<dbReference type="Proteomes" id="UP001229836">
    <property type="component" value="Chromosome"/>
</dbReference>
<organism evidence="2 3">
    <name type="scientific">Acinetobacter corruptisaponis</name>
    <dbReference type="NCBI Taxonomy" id="3045147"/>
    <lineage>
        <taxon>Bacteria</taxon>
        <taxon>Pseudomonadati</taxon>
        <taxon>Pseudomonadota</taxon>
        <taxon>Gammaproteobacteria</taxon>
        <taxon>Moraxellales</taxon>
        <taxon>Moraxellaceae</taxon>
        <taxon>Acinetobacter</taxon>
    </lineage>
</organism>
<gene>
    <name evidence="2" type="ORF">QLH32_15810</name>
</gene>
<dbReference type="EMBL" id="CP125669">
    <property type="protein sequence ID" value="WHP05455.1"/>
    <property type="molecule type" value="Genomic_DNA"/>
</dbReference>
<evidence type="ECO:0000256" key="1">
    <source>
        <dbReference type="SAM" id="Phobius"/>
    </source>
</evidence>
<accession>A0ABY8S1Q1</accession>
<evidence type="ECO:0000313" key="2">
    <source>
        <dbReference type="EMBL" id="WHP05455.1"/>
    </source>
</evidence>
<keyword evidence="1" id="KW-0472">Membrane</keyword>
<proteinExistence type="predicted"/>
<evidence type="ECO:0000313" key="3">
    <source>
        <dbReference type="Proteomes" id="UP001229836"/>
    </source>
</evidence>
<keyword evidence="3" id="KW-1185">Reference proteome</keyword>
<keyword evidence="1" id="KW-1133">Transmembrane helix</keyword>
<evidence type="ECO:0008006" key="4">
    <source>
        <dbReference type="Google" id="ProtNLM"/>
    </source>
</evidence>
<sequence length="59" mass="6381">MSFSIEKQSTTDLRPSTPTWSAVIVMSLCCAVLIASEFMPVSLLTPIAFDLKMTEGQVG</sequence>
<reference evidence="2 3" key="1">
    <citation type="submission" date="2023-05" db="EMBL/GenBank/DDBJ databases">
        <title>The complete genome of Acinetobacter sp. nov KCTC 92772.</title>
        <authorList>
            <person name="Zhou G."/>
        </authorList>
    </citation>
    <scope>NUCLEOTIDE SEQUENCE [LARGE SCALE GENOMIC DNA]</scope>
    <source>
        <strain evidence="2 3">KCTC 92772</strain>
    </source>
</reference>
<dbReference type="RefSeq" id="WP_283266999.1">
    <property type="nucleotide sequence ID" value="NZ_CP125669.1"/>
</dbReference>
<feature type="transmembrane region" description="Helical" evidence="1">
    <location>
        <begin position="20"/>
        <end position="44"/>
    </location>
</feature>
<protein>
    <recommendedName>
        <fullName evidence="4">MFS transporter</fullName>
    </recommendedName>
</protein>
<keyword evidence="1" id="KW-0812">Transmembrane</keyword>